<name>A0A317SPB6_9PEZI</name>
<dbReference type="OrthoDB" id="2107885at2759"/>
<dbReference type="InterPro" id="IPR059112">
    <property type="entry name" value="CysZ/EI24"/>
</dbReference>
<reference evidence="6 7" key="1">
    <citation type="submission" date="2018-03" db="EMBL/GenBank/DDBJ databases">
        <title>Genomes of Pezizomycetes fungi and the evolution of truffles.</title>
        <authorList>
            <person name="Murat C."/>
            <person name="Payen T."/>
            <person name="Noel B."/>
            <person name="Kuo A."/>
            <person name="Martin F.M."/>
        </authorList>
    </citation>
    <scope>NUCLEOTIDE SEQUENCE [LARGE SCALE GENOMIC DNA]</scope>
    <source>
        <strain evidence="6">091103-1</strain>
    </source>
</reference>
<proteinExistence type="predicted"/>
<dbReference type="GO" id="GO:0005811">
    <property type="term" value="C:lipid droplet"/>
    <property type="evidence" value="ECO:0007669"/>
    <property type="project" value="TreeGrafter"/>
</dbReference>
<keyword evidence="3 5" id="KW-1133">Transmembrane helix</keyword>
<dbReference type="PANTHER" id="PTHR34292:SF1">
    <property type="entry name" value="OUTER SPORE WALL PROTEIN RRT8"/>
    <property type="match status" value="1"/>
</dbReference>
<gene>
    <name evidence="6" type="ORF">C7212DRAFT_297489</name>
</gene>
<sequence>MLPYNYPSSSSAPLLPPAPRAFHNHQLPSASWFYPLAGIFYLLFHPGLMRPLISRIIPLLLLSLVTLSILFATVYLPQVALLTLFHGPLAWVNAAFMVLTEAATLITFVAENFMTESQIVDTFDAVFMHAAEKSNNAEFREHIYALVHTARDIHPEREGTIAKLGEHRKSPYLRFSCRLTMEFICELPLNFIPLVGPPLFLILQGYHLGPLSHYRYIQLNDLHKKEKKKFIKINRWRYWLFGLPHVCLQVLPVLSILFLFTSAAGAGLWAVEDQKRLFYGTTGSGTNVYPQRPVEGGRKKSWWWKK</sequence>
<keyword evidence="2 5" id="KW-0812">Transmembrane</keyword>
<organism evidence="6 7">
    <name type="scientific">Tuber magnatum</name>
    <name type="common">white Piedmont truffle</name>
    <dbReference type="NCBI Taxonomy" id="42249"/>
    <lineage>
        <taxon>Eukaryota</taxon>
        <taxon>Fungi</taxon>
        <taxon>Dikarya</taxon>
        <taxon>Ascomycota</taxon>
        <taxon>Pezizomycotina</taxon>
        <taxon>Pezizomycetes</taxon>
        <taxon>Pezizales</taxon>
        <taxon>Tuberaceae</taxon>
        <taxon>Tuber</taxon>
    </lineage>
</organism>
<feature type="transmembrane region" description="Helical" evidence="5">
    <location>
        <begin position="238"/>
        <end position="271"/>
    </location>
</feature>
<comment type="caution">
    <text evidence="6">The sequence shown here is derived from an EMBL/GenBank/DDBJ whole genome shotgun (WGS) entry which is preliminary data.</text>
</comment>
<evidence type="ECO:0000256" key="4">
    <source>
        <dbReference type="ARBA" id="ARBA00023136"/>
    </source>
</evidence>
<dbReference type="Proteomes" id="UP000246991">
    <property type="component" value="Unassembled WGS sequence"/>
</dbReference>
<dbReference type="EMBL" id="PYWC01000044">
    <property type="protein sequence ID" value="PWW75580.1"/>
    <property type="molecule type" value="Genomic_DNA"/>
</dbReference>
<evidence type="ECO:0000313" key="6">
    <source>
        <dbReference type="EMBL" id="PWW75580.1"/>
    </source>
</evidence>
<protein>
    <submittedName>
        <fullName evidence="6">Uncharacterized protein</fullName>
    </submittedName>
</protein>
<dbReference type="AlphaFoldDB" id="A0A317SPB6"/>
<evidence type="ECO:0000256" key="1">
    <source>
        <dbReference type="ARBA" id="ARBA00004141"/>
    </source>
</evidence>
<keyword evidence="4 5" id="KW-0472">Membrane</keyword>
<dbReference type="PANTHER" id="PTHR34292">
    <property type="entry name" value="OUTER SPORE WALL PROTEIN LDS1"/>
    <property type="match status" value="1"/>
</dbReference>
<dbReference type="STRING" id="42249.A0A317SPB6"/>
<evidence type="ECO:0000256" key="3">
    <source>
        <dbReference type="ARBA" id="ARBA00022989"/>
    </source>
</evidence>
<evidence type="ECO:0000256" key="5">
    <source>
        <dbReference type="SAM" id="Phobius"/>
    </source>
</evidence>
<accession>A0A317SPB6</accession>
<dbReference type="GO" id="GO:0005619">
    <property type="term" value="C:ascospore wall"/>
    <property type="evidence" value="ECO:0007669"/>
    <property type="project" value="TreeGrafter"/>
</dbReference>
<evidence type="ECO:0000313" key="7">
    <source>
        <dbReference type="Proteomes" id="UP000246991"/>
    </source>
</evidence>
<dbReference type="Pfam" id="PF07264">
    <property type="entry name" value="EI24"/>
    <property type="match status" value="1"/>
</dbReference>
<keyword evidence="7" id="KW-1185">Reference proteome</keyword>
<dbReference type="GO" id="GO:0005628">
    <property type="term" value="C:prospore membrane"/>
    <property type="evidence" value="ECO:0007669"/>
    <property type="project" value="TreeGrafter"/>
</dbReference>
<comment type="subcellular location">
    <subcellularLocation>
        <location evidence="1">Membrane</location>
        <topology evidence="1">Multi-pass membrane protein</topology>
    </subcellularLocation>
</comment>
<dbReference type="InterPro" id="IPR052786">
    <property type="entry name" value="Spore_wall_assembly"/>
</dbReference>
<feature type="transmembrane region" description="Helical" evidence="5">
    <location>
        <begin position="56"/>
        <end position="76"/>
    </location>
</feature>
<feature type="transmembrane region" description="Helical" evidence="5">
    <location>
        <begin position="27"/>
        <end position="44"/>
    </location>
</feature>
<feature type="transmembrane region" description="Helical" evidence="5">
    <location>
        <begin position="88"/>
        <end position="110"/>
    </location>
</feature>
<evidence type="ECO:0000256" key="2">
    <source>
        <dbReference type="ARBA" id="ARBA00022692"/>
    </source>
</evidence>